<dbReference type="GO" id="GO:0022857">
    <property type="term" value="F:transmembrane transporter activity"/>
    <property type="evidence" value="ECO:0007669"/>
    <property type="project" value="InterPro"/>
</dbReference>
<gene>
    <name evidence="2" type="ORF">X929_09680</name>
</gene>
<dbReference type="Proteomes" id="UP000236434">
    <property type="component" value="Unassembled WGS sequence"/>
</dbReference>
<organism evidence="2 3">
    <name type="scientific">Petrotoga olearia DSM 13574</name>
    <dbReference type="NCBI Taxonomy" id="1122955"/>
    <lineage>
        <taxon>Bacteria</taxon>
        <taxon>Thermotogati</taxon>
        <taxon>Thermotogota</taxon>
        <taxon>Thermotogae</taxon>
        <taxon>Petrotogales</taxon>
        <taxon>Petrotogaceae</taxon>
        <taxon>Petrotoga</taxon>
    </lineage>
</organism>
<comment type="caution">
    <text evidence="2">The sequence shown here is derived from an EMBL/GenBank/DDBJ whole genome shotgun (WGS) entry which is preliminary data.</text>
</comment>
<feature type="transmembrane region" description="Helical" evidence="1">
    <location>
        <begin position="7"/>
        <end position="29"/>
    </location>
</feature>
<dbReference type="EMBL" id="AZRL01000022">
    <property type="protein sequence ID" value="PNR95096.1"/>
    <property type="molecule type" value="Genomic_DNA"/>
</dbReference>
<keyword evidence="1" id="KW-1133">Transmembrane helix</keyword>
<keyword evidence="1" id="KW-0812">Transmembrane</keyword>
<feature type="transmembrane region" description="Helical" evidence="1">
    <location>
        <begin position="166"/>
        <end position="190"/>
    </location>
</feature>
<dbReference type="OrthoDB" id="9813540at2"/>
<evidence type="ECO:0000313" key="3">
    <source>
        <dbReference type="Proteomes" id="UP000236434"/>
    </source>
</evidence>
<evidence type="ECO:0000313" key="2">
    <source>
        <dbReference type="EMBL" id="PNR95096.1"/>
    </source>
</evidence>
<feature type="transmembrane region" description="Helical" evidence="1">
    <location>
        <begin position="122"/>
        <end position="146"/>
    </location>
</feature>
<keyword evidence="1" id="KW-0472">Membrane</keyword>
<dbReference type="RefSeq" id="WP_012208096.1">
    <property type="nucleotide sequence ID" value="NZ_AZRL01000022.1"/>
</dbReference>
<accession>A0A2K1NX30</accession>
<feature type="transmembrane region" description="Helical" evidence="1">
    <location>
        <begin position="76"/>
        <end position="102"/>
    </location>
</feature>
<reference evidence="2 3" key="1">
    <citation type="submission" date="2013-12" db="EMBL/GenBank/DDBJ databases">
        <title>Comparative genomics of Petrotoga isolates.</title>
        <authorList>
            <person name="Nesbo C.L."/>
            <person name="Charchuk R."/>
            <person name="Chow K."/>
        </authorList>
    </citation>
    <scope>NUCLEOTIDE SEQUENCE [LARGE SCALE GENOMIC DNA]</scope>
    <source>
        <strain evidence="2 3">DSM 13574</strain>
    </source>
</reference>
<sequence>MRSKTKRLVTISLLSGISFVLGFTPLGFIPIPPANATTMHIPVIIGAILEGPIAGMVIGLIFGVSSIIQALLRPNILSFAFVNPLVSVLPRILIGLVSYYSYRLVFELFSSNKEKVSKWRDSVSIGVSAALGTFTNTAGVLGMMYLLFADRIATAMGVAREAVGGVVLAIGLTNGIPEIIIAILITVGVIRAVKKAGY</sequence>
<feature type="transmembrane region" description="Helical" evidence="1">
    <location>
        <begin position="41"/>
        <end position="64"/>
    </location>
</feature>
<dbReference type="AlphaFoldDB" id="A0A2K1NX30"/>
<protein>
    <submittedName>
        <fullName evidence="2">Membrane protein</fullName>
    </submittedName>
</protein>
<proteinExistence type="predicted"/>
<name>A0A2K1NX30_9BACT</name>
<evidence type="ECO:0000256" key="1">
    <source>
        <dbReference type="SAM" id="Phobius"/>
    </source>
</evidence>
<dbReference type="Pfam" id="PF12822">
    <property type="entry name" value="ECF_trnsprt"/>
    <property type="match status" value="1"/>
</dbReference>
<dbReference type="InterPro" id="IPR024529">
    <property type="entry name" value="ECF_trnsprt_substrate-spec"/>
</dbReference>
<dbReference type="Gene3D" id="1.10.1760.20">
    <property type="match status" value="1"/>
</dbReference>